<dbReference type="STRING" id="1314674.A0A0D7BSA3"/>
<proteinExistence type="predicted"/>
<keyword evidence="5" id="KW-1185">Reference proteome</keyword>
<evidence type="ECO:0000313" key="4">
    <source>
        <dbReference type="EMBL" id="KIY73054.1"/>
    </source>
</evidence>
<feature type="chain" id="PRO_5002317490" description="Yeast cell wall synthesis Kre9/Knh1-like N-terminal domain-containing protein" evidence="2">
    <location>
        <begin position="23"/>
        <end position="123"/>
    </location>
</feature>
<protein>
    <recommendedName>
        <fullName evidence="3">Yeast cell wall synthesis Kre9/Knh1-like N-terminal domain-containing protein</fullName>
    </recommendedName>
</protein>
<sequence length="123" mass="12926">MKFTSFLSAVSATLGAVSLVSAAALDVYSPKVTSPKLADIWVSGTQADVTWDTSDAPKHITNSKGYVYLRKDGSTDPTALAEGFNITDGSVSVTVPEVDMGSYQIVLMGDSGNFSPEFTIVPN</sequence>
<dbReference type="Pfam" id="PF10342">
    <property type="entry name" value="Kre9_KNH"/>
    <property type="match status" value="1"/>
</dbReference>
<dbReference type="OrthoDB" id="2317741at2759"/>
<reference evidence="4 5" key="1">
    <citation type="journal article" date="2015" name="Fungal Genet. Biol.">
        <title>Evolution of novel wood decay mechanisms in Agaricales revealed by the genome sequences of Fistulina hepatica and Cylindrobasidium torrendii.</title>
        <authorList>
            <person name="Floudas D."/>
            <person name="Held B.W."/>
            <person name="Riley R."/>
            <person name="Nagy L.G."/>
            <person name="Koehler G."/>
            <person name="Ransdell A.S."/>
            <person name="Younus H."/>
            <person name="Chow J."/>
            <person name="Chiniquy J."/>
            <person name="Lipzen A."/>
            <person name="Tritt A."/>
            <person name="Sun H."/>
            <person name="Haridas S."/>
            <person name="LaButti K."/>
            <person name="Ohm R.A."/>
            <person name="Kues U."/>
            <person name="Blanchette R.A."/>
            <person name="Grigoriev I.V."/>
            <person name="Minto R.E."/>
            <person name="Hibbett D.S."/>
        </authorList>
    </citation>
    <scope>NUCLEOTIDE SEQUENCE [LARGE SCALE GENOMIC DNA]</scope>
    <source>
        <strain evidence="4 5">FP15055 ss-10</strain>
    </source>
</reference>
<evidence type="ECO:0000313" key="5">
    <source>
        <dbReference type="Proteomes" id="UP000054007"/>
    </source>
</evidence>
<dbReference type="EMBL" id="KN880438">
    <property type="protein sequence ID" value="KIY73054.1"/>
    <property type="molecule type" value="Genomic_DNA"/>
</dbReference>
<dbReference type="AlphaFoldDB" id="A0A0D7BSA3"/>
<name>A0A0D7BSA3_9AGAR</name>
<evidence type="ECO:0000256" key="2">
    <source>
        <dbReference type="SAM" id="SignalP"/>
    </source>
</evidence>
<evidence type="ECO:0000256" key="1">
    <source>
        <dbReference type="ARBA" id="ARBA00022729"/>
    </source>
</evidence>
<feature type="domain" description="Yeast cell wall synthesis Kre9/Knh1-like N-terminal" evidence="3">
    <location>
        <begin position="34"/>
        <end position="120"/>
    </location>
</feature>
<dbReference type="Proteomes" id="UP000054007">
    <property type="component" value="Unassembled WGS sequence"/>
</dbReference>
<evidence type="ECO:0000259" key="3">
    <source>
        <dbReference type="Pfam" id="PF10342"/>
    </source>
</evidence>
<keyword evidence="1 2" id="KW-0732">Signal</keyword>
<accession>A0A0D7BSA3</accession>
<dbReference type="InterPro" id="IPR018466">
    <property type="entry name" value="Kre9/Knh1-like_N"/>
</dbReference>
<feature type="signal peptide" evidence="2">
    <location>
        <begin position="1"/>
        <end position="22"/>
    </location>
</feature>
<gene>
    <name evidence="4" type="ORF">CYLTODRAFT_342821</name>
</gene>
<organism evidence="4 5">
    <name type="scientific">Cylindrobasidium torrendii FP15055 ss-10</name>
    <dbReference type="NCBI Taxonomy" id="1314674"/>
    <lineage>
        <taxon>Eukaryota</taxon>
        <taxon>Fungi</taxon>
        <taxon>Dikarya</taxon>
        <taxon>Basidiomycota</taxon>
        <taxon>Agaricomycotina</taxon>
        <taxon>Agaricomycetes</taxon>
        <taxon>Agaricomycetidae</taxon>
        <taxon>Agaricales</taxon>
        <taxon>Marasmiineae</taxon>
        <taxon>Physalacriaceae</taxon>
        <taxon>Cylindrobasidium</taxon>
    </lineage>
</organism>